<name>A0A1S3YVT7_TOBAC</name>
<dbReference type="PaxDb" id="4097-A0A1S3YVT7"/>
<sequence>MKGKVAAIVEEAFVYKEETNFTVLKTSLFFSSDGFNAYDSKGQLVFRVDTYGPDSSNQGELVLMDASGRCLFTVRRKRPSLHHRWDGYLAERMEGQKPIFSVLRSSMIGRSIVTVEVYNNNPVEEYQIEGSFEQRSCTFFNAEKECVAEIGRKVDINCDNLVLGKDVFSLNVKPGFDAAFAMGLILVLDQINADDYVKVNDNQVDVEPIVADDPHLSP</sequence>
<dbReference type="AlphaFoldDB" id="A0A1S3YVT7"/>
<dbReference type="PANTHER" id="PTHR31087:SF60">
    <property type="entry name" value="PROTEIN LURP-ONE-RELATED 5"/>
    <property type="match status" value="1"/>
</dbReference>
<accession>A0A1S3YVT7</accession>
<evidence type="ECO:0000256" key="1">
    <source>
        <dbReference type="ARBA" id="ARBA00005437"/>
    </source>
</evidence>
<reference evidence="3" key="2">
    <citation type="submission" date="2025-08" db="UniProtKB">
        <authorList>
            <consortium name="RefSeq"/>
        </authorList>
    </citation>
    <scope>IDENTIFICATION</scope>
    <source>
        <tissue evidence="3">Leaf</tissue>
    </source>
</reference>
<dbReference type="OMA" id="CGMIVEM"/>
<dbReference type="PANTHER" id="PTHR31087">
    <property type="match status" value="1"/>
</dbReference>
<dbReference type="RefSeq" id="XP_016456135.1">
    <property type="nucleotide sequence ID" value="XM_016600649.1"/>
</dbReference>
<organism evidence="2 3">
    <name type="scientific">Nicotiana tabacum</name>
    <name type="common">Common tobacco</name>
    <dbReference type="NCBI Taxonomy" id="4097"/>
    <lineage>
        <taxon>Eukaryota</taxon>
        <taxon>Viridiplantae</taxon>
        <taxon>Streptophyta</taxon>
        <taxon>Embryophyta</taxon>
        <taxon>Tracheophyta</taxon>
        <taxon>Spermatophyta</taxon>
        <taxon>Magnoliopsida</taxon>
        <taxon>eudicotyledons</taxon>
        <taxon>Gunneridae</taxon>
        <taxon>Pentapetalae</taxon>
        <taxon>asterids</taxon>
        <taxon>lamiids</taxon>
        <taxon>Solanales</taxon>
        <taxon>Solanaceae</taxon>
        <taxon>Nicotianoideae</taxon>
        <taxon>Nicotianeae</taxon>
        <taxon>Nicotiana</taxon>
    </lineage>
</organism>
<keyword evidence="2" id="KW-1185">Reference proteome</keyword>
<dbReference type="Gene3D" id="2.40.160.200">
    <property type="entry name" value="LURP1-related"/>
    <property type="match status" value="1"/>
</dbReference>
<proteinExistence type="inferred from homology"/>
<evidence type="ECO:0000313" key="2">
    <source>
        <dbReference type="Proteomes" id="UP000790787"/>
    </source>
</evidence>
<gene>
    <name evidence="3" type="primary">LOC107780128</name>
</gene>
<evidence type="ECO:0000313" key="3">
    <source>
        <dbReference type="RefSeq" id="XP_016456135.1"/>
    </source>
</evidence>
<protein>
    <submittedName>
        <fullName evidence="3">Protein LURP-one-related 5</fullName>
    </submittedName>
</protein>
<dbReference type="GeneID" id="107780128"/>
<dbReference type="Pfam" id="PF04525">
    <property type="entry name" value="LOR"/>
    <property type="match status" value="1"/>
</dbReference>
<dbReference type="InterPro" id="IPR007612">
    <property type="entry name" value="LOR"/>
</dbReference>
<reference evidence="2" key="1">
    <citation type="journal article" date="2014" name="Nat. Commun.">
        <title>The tobacco genome sequence and its comparison with those of tomato and potato.</title>
        <authorList>
            <person name="Sierro N."/>
            <person name="Battey J.N."/>
            <person name="Ouadi S."/>
            <person name="Bakaher N."/>
            <person name="Bovet L."/>
            <person name="Willig A."/>
            <person name="Goepfert S."/>
            <person name="Peitsch M.C."/>
            <person name="Ivanov N.V."/>
        </authorList>
    </citation>
    <scope>NUCLEOTIDE SEQUENCE [LARGE SCALE GENOMIC DNA]</scope>
</reference>
<dbReference type="InterPro" id="IPR025659">
    <property type="entry name" value="Tubby-like_C"/>
</dbReference>
<dbReference type="KEGG" id="nta:107780128"/>
<dbReference type="Proteomes" id="UP000790787">
    <property type="component" value="Chromosome 20"/>
</dbReference>
<comment type="similarity">
    <text evidence="1">Belongs to the LOR family.</text>
</comment>
<dbReference type="SUPFAM" id="SSF54518">
    <property type="entry name" value="Tubby C-terminal domain-like"/>
    <property type="match status" value="1"/>
</dbReference>
<dbReference type="InterPro" id="IPR038595">
    <property type="entry name" value="LOR_sf"/>
</dbReference>
<dbReference type="OrthoDB" id="677463at2759"/>
<dbReference type="RefSeq" id="XP_016456135.1">
    <property type="nucleotide sequence ID" value="XM_016600649.2"/>
</dbReference>
<dbReference type="SMR" id="A0A1S3YVT7"/>